<name>A0A9D4AE91_9ROSI</name>
<gene>
    <name evidence="2" type="ORF">J1N35_012129</name>
</gene>
<feature type="region of interest" description="Disordered" evidence="1">
    <location>
        <begin position="1"/>
        <end position="25"/>
    </location>
</feature>
<organism evidence="2 3">
    <name type="scientific">Gossypium stocksii</name>
    <dbReference type="NCBI Taxonomy" id="47602"/>
    <lineage>
        <taxon>Eukaryota</taxon>
        <taxon>Viridiplantae</taxon>
        <taxon>Streptophyta</taxon>
        <taxon>Embryophyta</taxon>
        <taxon>Tracheophyta</taxon>
        <taxon>Spermatophyta</taxon>
        <taxon>Magnoliopsida</taxon>
        <taxon>eudicotyledons</taxon>
        <taxon>Gunneridae</taxon>
        <taxon>Pentapetalae</taxon>
        <taxon>rosids</taxon>
        <taxon>malvids</taxon>
        <taxon>Malvales</taxon>
        <taxon>Malvaceae</taxon>
        <taxon>Malvoideae</taxon>
        <taxon>Gossypium</taxon>
    </lineage>
</organism>
<evidence type="ECO:0000313" key="2">
    <source>
        <dbReference type="EMBL" id="KAH1108361.1"/>
    </source>
</evidence>
<dbReference type="Proteomes" id="UP000828251">
    <property type="component" value="Unassembled WGS sequence"/>
</dbReference>
<dbReference type="AlphaFoldDB" id="A0A9D4AE91"/>
<accession>A0A9D4AE91</accession>
<keyword evidence="3" id="KW-1185">Reference proteome</keyword>
<sequence length="93" mass="10400">MMVWSSVQGPRMRIPGSPVQSHEFEPRVLGESSGLVVLKRRGHCVKLDDGPRPPGRVRSMFLEAKALREACFREQQKLPAHNGPVHLGPRLPL</sequence>
<evidence type="ECO:0000256" key="1">
    <source>
        <dbReference type="SAM" id="MobiDB-lite"/>
    </source>
</evidence>
<evidence type="ECO:0000313" key="3">
    <source>
        <dbReference type="Proteomes" id="UP000828251"/>
    </source>
</evidence>
<protein>
    <submittedName>
        <fullName evidence="2">Uncharacterized protein</fullName>
    </submittedName>
</protein>
<dbReference type="EMBL" id="JAIQCV010000004">
    <property type="protein sequence ID" value="KAH1108361.1"/>
    <property type="molecule type" value="Genomic_DNA"/>
</dbReference>
<reference evidence="2 3" key="1">
    <citation type="journal article" date="2021" name="Plant Biotechnol. J.">
        <title>Multi-omics assisted identification of the key and species-specific regulatory components of drought-tolerant mechanisms in Gossypium stocksii.</title>
        <authorList>
            <person name="Yu D."/>
            <person name="Ke L."/>
            <person name="Zhang D."/>
            <person name="Wu Y."/>
            <person name="Sun Y."/>
            <person name="Mei J."/>
            <person name="Sun J."/>
            <person name="Sun Y."/>
        </authorList>
    </citation>
    <scope>NUCLEOTIDE SEQUENCE [LARGE SCALE GENOMIC DNA]</scope>
    <source>
        <strain evidence="3">cv. E1</strain>
        <tissue evidence="2">Leaf</tissue>
    </source>
</reference>
<comment type="caution">
    <text evidence="2">The sequence shown here is derived from an EMBL/GenBank/DDBJ whole genome shotgun (WGS) entry which is preliminary data.</text>
</comment>
<proteinExistence type="predicted"/>